<dbReference type="AlphaFoldDB" id="A0AB37UGS7"/>
<organism evidence="1 2">
    <name type="scientific">Chroococcidiopsis cubana SAG 39.79</name>
    <dbReference type="NCBI Taxonomy" id="388085"/>
    <lineage>
        <taxon>Bacteria</taxon>
        <taxon>Bacillati</taxon>
        <taxon>Cyanobacteriota</taxon>
        <taxon>Cyanophyceae</taxon>
        <taxon>Chroococcidiopsidales</taxon>
        <taxon>Chroococcidiopsidaceae</taxon>
        <taxon>Chroococcidiopsis</taxon>
    </lineage>
</organism>
<dbReference type="Proteomes" id="UP000282574">
    <property type="component" value="Unassembled WGS sequence"/>
</dbReference>
<name>A0AB37UGS7_9CYAN</name>
<accession>A0AB37UGS7</accession>
<protein>
    <submittedName>
        <fullName evidence="1">Uncharacterized protein</fullName>
    </submittedName>
</protein>
<sequence>MFYRIHEIDRTVRELQHPKSRAEEIRDELMPDVDLDESQLELFAQYVTALEGIGVNLQDERLRDTLNAYPDNMEAAIQAVLKYAEILKQKHQDFQNQYHVTNCLAKALREGWQPH</sequence>
<proteinExistence type="predicted"/>
<keyword evidence="2" id="KW-1185">Reference proteome</keyword>
<dbReference type="EMBL" id="RSCK01000037">
    <property type="protein sequence ID" value="RUT10733.1"/>
    <property type="molecule type" value="Genomic_DNA"/>
</dbReference>
<evidence type="ECO:0000313" key="1">
    <source>
        <dbReference type="EMBL" id="RUT10733.1"/>
    </source>
</evidence>
<evidence type="ECO:0000313" key="2">
    <source>
        <dbReference type="Proteomes" id="UP000282574"/>
    </source>
</evidence>
<dbReference type="RefSeq" id="WP_106167964.1">
    <property type="nucleotide sequence ID" value="NZ_JAVKZF010000004.1"/>
</dbReference>
<reference evidence="1 2" key="1">
    <citation type="journal article" date="2019" name="Genome Biol. Evol.">
        <title>Day and night: Metabolic profiles and evolutionary relationships of six axenic non-marine cyanobacteria.</title>
        <authorList>
            <person name="Will S.E."/>
            <person name="Henke P."/>
            <person name="Boedeker C."/>
            <person name="Huang S."/>
            <person name="Brinkmann H."/>
            <person name="Rohde M."/>
            <person name="Jarek M."/>
            <person name="Friedl T."/>
            <person name="Seufert S."/>
            <person name="Schumacher M."/>
            <person name="Overmann J."/>
            <person name="Neumann-Schaal M."/>
            <person name="Petersen J."/>
        </authorList>
    </citation>
    <scope>NUCLEOTIDE SEQUENCE [LARGE SCALE GENOMIC DNA]</scope>
    <source>
        <strain evidence="1 2">SAG 39.79</strain>
    </source>
</reference>
<comment type="caution">
    <text evidence="1">The sequence shown here is derived from an EMBL/GenBank/DDBJ whole genome shotgun (WGS) entry which is preliminary data.</text>
</comment>
<gene>
    <name evidence="1" type="ORF">DSM107010_39730</name>
</gene>